<sequence length="180" mass="18291">MKPARALLFAIALATSLGAAAQYQWIDKDGRRVYSDVAPPADIPAKNILKQPRGSTATAARSAPAAPAAGDSAAAAPGASAVTAAAAPASAASGAGVDKALEEKKKQAEAAEAAKQKAEEQKAAAARADNCKRARSAKASLDSGMRIARTNAKGEREVLDDAQRAAEQKRIAGIIQSDCK</sequence>
<dbReference type="EMBL" id="JBHUEJ010000003">
    <property type="protein sequence ID" value="MFD1709243.1"/>
    <property type="molecule type" value="Genomic_DNA"/>
</dbReference>
<dbReference type="Pfam" id="PF13511">
    <property type="entry name" value="DUF4124"/>
    <property type="match status" value="1"/>
</dbReference>
<evidence type="ECO:0000256" key="1">
    <source>
        <dbReference type="SAM" id="MobiDB-lite"/>
    </source>
</evidence>
<evidence type="ECO:0000313" key="5">
    <source>
        <dbReference type="Proteomes" id="UP001597304"/>
    </source>
</evidence>
<comment type="caution">
    <text evidence="4">The sequence shown here is derived from an EMBL/GenBank/DDBJ whole genome shotgun (WGS) entry which is preliminary data.</text>
</comment>
<protein>
    <submittedName>
        <fullName evidence="4">DUF4124 domain-containing protein</fullName>
    </submittedName>
</protein>
<feature type="domain" description="DUF4124" evidence="3">
    <location>
        <begin position="10"/>
        <end position="63"/>
    </location>
</feature>
<gene>
    <name evidence="4" type="ORF">ACFSF0_01350</name>
</gene>
<reference evidence="5" key="1">
    <citation type="journal article" date="2019" name="Int. J. Syst. Evol. Microbiol.">
        <title>The Global Catalogue of Microorganisms (GCM) 10K type strain sequencing project: providing services to taxonomists for standard genome sequencing and annotation.</title>
        <authorList>
            <consortium name="The Broad Institute Genomics Platform"/>
            <consortium name="The Broad Institute Genome Sequencing Center for Infectious Disease"/>
            <person name="Wu L."/>
            <person name="Ma J."/>
        </authorList>
    </citation>
    <scope>NUCLEOTIDE SEQUENCE [LARGE SCALE GENOMIC DNA]</scope>
    <source>
        <strain evidence="5">LMG 29247</strain>
    </source>
</reference>
<keyword evidence="5" id="KW-1185">Reference proteome</keyword>
<feature type="compositionally biased region" description="Low complexity" evidence="1">
    <location>
        <begin position="52"/>
        <end position="98"/>
    </location>
</feature>
<accession>A0ABW4KSI4</accession>
<organism evidence="4 5">
    <name type="scientific">Ottowia flava</name>
    <dbReference type="NCBI Taxonomy" id="2675430"/>
    <lineage>
        <taxon>Bacteria</taxon>
        <taxon>Pseudomonadati</taxon>
        <taxon>Pseudomonadota</taxon>
        <taxon>Betaproteobacteria</taxon>
        <taxon>Burkholderiales</taxon>
        <taxon>Comamonadaceae</taxon>
        <taxon>Ottowia</taxon>
    </lineage>
</organism>
<feature type="signal peptide" evidence="2">
    <location>
        <begin position="1"/>
        <end position="21"/>
    </location>
</feature>
<keyword evidence="2" id="KW-0732">Signal</keyword>
<dbReference type="InterPro" id="IPR025392">
    <property type="entry name" value="DUF4124"/>
</dbReference>
<proteinExistence type="predicted"/>
<feature type="chain" id="PRO_5046008213" evidence="2">
    <location>
        <begin position="22"/>
        <end position="180"/>
    </location>
</feature>
<evidence type="ECO:0000256" key="2">
    <source>
        <dbReference type="SAM" id="SignalP"/>
    </source>
</evidence>
<feature type="region of interest" description="Disordered" evidence="1">
    <location>
        <begin position="38"/>
        <end position="148"/>
    </location>
</feature>
<dbReference type="Proteomes" id="UP001597304">
    <property type="component" value="Unassembled WGS sequence"/>
</dbReference>
<feature type="compositionally biased region" description="Basic and acidic residues" evidence="1">
    <location>
        <begin position="99"/>
        <end position="122"/>
    </location>
</feature>
<dbReference type="RefSeq" id="WP_147912998.1">
    <property type="nucleotide sequence ID" value="NZ_JBHUEJ010000003.1"/>
</dbReference>
<evidence type="ECO:0000313" key="4">
    <source>
        <dbReference type="EMBL" id="MFD1709243.1"/>
    </source>
</evidence>
<name>A0ABW4KSI4_9BURK</name>
<evidence type="ECO:0000259" key="3">
    <source>
        <dbReference type="Pfam" id="PF13511"/>
    </source>
</evidence>